<reference evidence="3" key="1">
    <citation type="submission" date="2019-07" db="EMBL/GenBank/DDBJ databases">
        <title>Toxilogical consequences of a new and cryptic species of cyanobacteria (Komarekiella delphini-convector) recovered from the epidermis of a bottlenose dolphin and 1500 ft. in the air.</title>
        <authorList>
            <person name="Brown A.O."/>
            <person name="Dvorak P."/>
            <person name="Villanueva C.D."/>
            <person name="Foss A.J."/>
            <person name="Garvey A.D."/>
            <person name="Gibson Q.A."/>
            <person name="Johansen J.R."/>
            <person name="Casamatta D.A."/>
        </authorList>
    </citation>
    <scope>NUCLEOTIDE SEQUENCE</scope>
    <source>
        <strain evidence="3">SJRDD-AB1</strain>
    </source>
</reference>
<dbReference type="RefSeq" id="WP_191757817.1">
    <property type="nucleotide sequence ID" value="NZ_VJXY01000011.1"/>
</dbReference>
<dbReference type="InterPro" id="IPR050834">
    <property type="entry name" value="Glycosyltransf_2"/>
</dbReference>
<evidence type="ECO:0000313" key="3">
    <source>
        <dbReference type="EMBL" id="MBD6616573.1"/>
    </source>
</evidence>
<accession>A0AA40SX12</accession>
<comment type="caution">
    <text evidence="3">The sequence shown here is derived from an EMBL/GenBank/DDBJ whole genome shotgun (WGS) entry which is preliminary data.</text>
</comment>
<dbReference type="InterPro" id="IPR001173">
    <property type="entry name" value="Glyco_trans_2-like"/>
</dbReference>
<evidence type="ECO:0000313" key="4">
    <source>
        <dbReference type="Proteomes" id="UP001165986"/>
    </source>
</evidence>
<dbReference type="Gene3D" id="3.90.550.10">
    <property type="entry name" value="Spore Coat Polysaccharide Biosynthesis Protein SpsA, Chain A"/>
    <property type="match status" value="1"/>
</dbReference>
<protein>
    <submittedName>
        <fullName evidence="3">Glycosyltransferase family 2 protein</fullName>
    </submittedName>
</protein>
<keyword evidence="4" id="KW-1185">Reference proteome</keyword>
<dbReference type="Pfam" id="PF00535">
    <property type="entry name" value="Glycos_transf_2"/>
    <property type="match status" value="1"/>
</dbReference>
<evidence type="ECO:0000256" key="1">
    <source>
        <dbReference type="SAM" id="MobiDB-lite"/>
    </source>
</evidence>
<proteinExistence type="predicted"/>
<dbReference type="EMBL" id="VJXY01000011">
    <property type="protein sequence ID" value="MBD6616573.1"/>
    <property type="molecule type" value="Genomic_DNA"/>
</dbReference>
<dbReference type="InterPro" id="IPR029044">
    <property type="entry name" value="Nucleotide-diphossugar_trans"/>
</dbReference>
<feature type="region of interest" description="Disordered" evidence="1">
    <location>
        <begin position="113"/>
        <end position="133"/>
    </location>
</feature>
<feature type="compositionally biased region" description="Basic and acidic residues" evidence="1">
    <location>
        <begin position="120"/>
        <end position="133"/>
    </location>
</feature>
<dbReference type="CDD" id="cd00761">
    <property type="entry name" value="Glyco_tranf_GTA_type"/>
    <property type="match status" value="1"/>
</dbReference>
<dbReference type="PANTHER" id="PTHR43685:SF2">
    <property type="entry name" value="GLYCOSYLTRANSFERASE 2-LIKE DOMAIN-CONTAINING PROTEIN"/>
    <property type="match status" value="1"/>
</dbReference>
<dbReference type="Proteomes" id="UP001165986">
    <property type="component" value="Unassembled WGS sequence"/>
</dbReference>
<feature type="domain" description="Glycosyltransferase 2-like" evidence="2">
    <location>
        <begin position="4"/>
        <end position="140"/>
    </location>
</feature>
<dbReference type="SUPFAM" id="SSF53448">
    <property type="entry name" value="Nucleotide-diphospho-sugar transferases"/>
    <property type="match status" value="1"/>
</dbReference>
<organism evidence="3 4">
    <name type="scientific">Komarekiella delphini-convector SJRDD-AB1</name>
    <dbReference type="NCBI Taxonomy" id="2593771"/>
    <lineage>
        <taxon>Bacteria</taxon>
        <taxon>Bacillati</taxon>
        <taxon>Cyanobacteriota</taxon>
        <taxon>Cyanophyceae</taxon>
        <taxon>Nostocales</taxon>
        <taxon>Nostocaceae</taxon>
        <taxon>Komarekiella</taxon>
        <taxon>Komarekiella delphini-convector</taxon>
    </lineage>
</organism>
<dbReference type="AlphaFoldDB" id="A0AA40SX12"/>
<gene>
    <name evidence="3" type="ORF">FNW02_12195</name>
</gene>
<dbReference type="PANTHER" id="PTHR43685">
    <property type="entry name" value="GLYCOSYLTRANSFERASE"/>
    <property type="match status" value="1"/>
</dbReference>
<name>A0AA40SX12_9NOST</name>
<evidence type="ECO:0000259" key="2">
    <source>
        <dbReference type="Pfam" id="PF00535"/>
    </source>
</evidence>
<sequence length="286" mass="32647">MKFSLVLATLNRTVEVQHFLQTLNTQTYRNFELIVIDQNPDERLLEFIQAYQNSFPILHLRSAKGLSLARNVGLQHISGDIVAFPDDDCAYPQDILEHVAHFFANHPEWNGLTGRSVDQQGKDSGRHGESPPERINRFNVWRRGISYTIFLRKSVVIEVGVFDESLGVGANTPWGSGEETDYLLRAINKGLYYDPAVTVTHPIKLTQTQLIQPNVSKDKSYSKTYSYAMGRGRVLRKHNIPLWFVIYDWGRPLVGVALSLLQGRLDRVESYWATFQGRVQGWLGWA</sequence>